<evidence type="ECO:0000313" key="1">
    <source>
        <dbReference type="EMBL" id="CDX22882.1"/>
    </source>
</evidence>
<protein>
    <submittedName>
        <fullName evidence="1">Uncharacterized protein</fullName>
    </submittedName>
</protein>
<organism evidence="1 2">
    <name type="scientific">Mesorhizobium plurifarium</name>
    <dbReference type="NCBI Taxonomy" id="69974"/>
    <lineage>
        <taxon>Bacteria</taxon>
        <taxon>Pseudomonadati</taxon>
        <taxon>Pseudomonadota</taxon>
        <taxon>Alphaproteobacteria</taxon>
        <taxon>Hyphomicrobiales</taxon>
        <taxon>Phyllobacteriaceae</taxon>
        <taxon>Mesorhizobium</taxon>
    </lineage>
</organism>
<accession>A0A090E6F9</accession>
<dbReference type="Proteomes" id="UP000046373">
    <property type="component" value="Unassembled WGS sequence"/>
</dbReference>
<evidence type="ECO:0000313" key="2">
    <source>
        <dbReference type="Proteomes" id="UP000046373"/>
    </source>
</evidence>
<dbReference type="AlphaFoldDB" id="A0A090E6F9"/>
<proteinExistence type="predicted"/>
<reference evidence="1 2" key="1">
    <citation type="submission" date="2014-08" db="EMBL/GenBank/DDBJ databases">
        <authorList>
            <person name="Moulin Lionel"/>
        </authorList>
    </citation>
    <scope>NUCLEOTIDE SEQUENCE [LARGE SCALE GENOMIC DNA]</scope>
</reference>
<sequence length="626" mass="69321">MAVASRAPDGLGPEHHRRVKHGIVSGERFPQRVVAGRHADRPQQLSVPVDLQSRRAEQLQIGIRFETRHLQAQPVGQRDIVAIHARHKRGPRECNPHVQRIDDALAAAGDNSDPAITVADRRRDRGAVIARSIVDDDDFDIRQILVQDALQGLADILRTVFHRNDHAYCRQWNGPCDDRPDRTAVELLDIGSLVSEFQFQSSDICRLSISLSGRSERDLEGRGEQPKDRFALFRLQRQVAVEADFMKPASPPFAIGLPELNPRQGGECGYRPLRHRVRVHMPIEHLPIGSAGVEAGEPVESEIERLAADGVEAKETIAGPQKPSRAGPAQVAVKSRGFKRFEGVAWLRREKVLVEESECGRRGRLEHIVPHPIERRAVRPARVFHSPRIGRQPDIGGAMVRANPPVLVRGSIADTVVGDDMEIVADKSFRQPQLQVQAPRIVEGNSKQDMAAAGGIADGRDIVTLDRLVHEPLVDSPVTGSLDGVQQRLQPQPLPPVIFAQGLWHVWRLSVEPGLAIAIDRGNLHERTLQLTFGKSSKATASESLDNRLYTAYSCFQHDQHLSARCVCLNGEVWGAPGVSLRQSWGVGRRSGKCDENLLCNLCPVYERGSAEGLSEYQRPTDRARS</sequence>
<gene>
    <name evidence="1" type="ORF">MPLDJ20_110480</name>
</gene>
<name>A0A090E6F9_MESPL</name>
<dbReference type="EMBL" id="CCNB01000003">
    <property type="protein sequence ID" value="CDX22882.1"/>
    <property type="molecule type" value="Genomic_DNA"/>
</dbReference>